<evidence type="ECO:0000256" key="3">
    <source>
        <dbReference type="ARBA" id="ARBA00022723"/>
    </source>
</evidence>
<keyword evidence="3 10" id="KW-0479">Metal-binding</keyword>
<feature type="binding site" evidence="10">
    <location>
        <begin position="200"/>
        <end position="201"/>
    </location>
    <ligand>
        <name>substrate</name>
    </ligand>
</feature>
<dbReference type="GO" id="GO:0046872">
    <property type="term" value="F:metal ion binding"/>
    <property type="evidence" value="ECO:0007669"/>
    <property type="project" value="UniProtKB-KW"/>
</dbReference>
<comment type="similarity">
    <text evidence="1 10 11">Belongs to the HAM1 NTPase family.</text>
</comment>
<dbReference type="GO" id="GO:0000166">
    <property type="term" value="F:nucleotide binding"/>
    <property type="evidence" value="ECO:0007669"/>
    <property type="project" value="UniProtKB-KW"/>
</dbReference>
<protein>
    <recommendedName>
        <fullName evidence="10">dITP/XTP pyrophosphatase</fullName>
        <ecNumber evidence="10">3.6.1.66</ecNumber>
    </recommendedName>
    <alternativeName>
        <fullName evidence="10">Non-canonical purine NTP pyrophosphatase</fullName>
    </alternativeName>
    <alternativeName>
        <fullName evidence="10">Non-standard purine NTP pyrophosphatase</fullName>
    </alternativeName>
    <alternativeName>
        <fullName evidence="10">Nucleoside-triphosphate diphosphatase</fullName>
    </alternativeName>
    <alternativeName>
        <fullName evidence="10">Nucleoside-triphosphate pyrophosphatase</fullName>
        <shortName evidence="10">NTPase</shortName>
    </alternativeName>
</protein>
<dbReference type="GO" id="GO:0009117">
    <property type="term" value="P:nucleotide metabolic process"/>
    <property type="evidence" value="ECO:0007669"/>
    <property type="project" value="UniProtKB-KW"/>
</dbReference>
<proteinExistence type="inferred from homology"/>
<comment type="catalytic activity">
    <reaction evidence="8 10">
        <text>dITP + H2O = dIMP + diphosphate + H(+)</text>
        <dbReference type="Rhea" id="RHEA:28342"/>
        <dbReference type="ChEBI" id="CHEBI:15377"/>
        <dbReference type="ChEBI" id="CHEBI:15378"/>
        <dbReference type="ChEBI" id="CHEBI:33019"/>
        <dbReference type="ChEBI" id="CHEBI:61194"/>
        <dbReference type="ChEBI" id="CHEBI:61382"/>
        <dbReference type="EC" id="3.6.1.66"/>
    </reaction>
</comment>
<dbReference type="Proteomes" id="UP000004310">
    <property type="component" value="Unassembled WGS sequence"/>
</dbReference>
<comment type="subunit">
    <text evidence="2 10">Homodimer.</text>
</comment>
<dbReference type="HOGENOM" id="CLU_082080_0_0_5"/>
<evidence type="ECO:0000256" key="1">
    <source>
        <dbReference type="ARBA" id="ARBA00008023"/>
    </source>
</evidence>
<gene>
    <name evidence="12" type="ORF">FP2506_09081</name>
</gene>
<dbReference type="Pfam" id="PF01725">
    <property type="entry name" value="Ham1p_like"/>
    <property type="match status" value="1"/>
</dbReference>
<dbReference type="InterPro" id="IPR002637">
    <property type="entry name" value="RdgB/HAM1"/>
</dbReference>
<keyword evidence="7 10" id="KW-0546">Nucleotide metabolism</keyword>
<comment type="catalytic activity">
    <reaction evidence="10">
        <text>ITP + H2O = IMP + diphosphate + H(+)</text>
        <dbReference type="Rhea" id="RHEA:29399"/>
        <dbReference type="ChEBI" id="CHEBI:15377"/>
        <dbReference type="ChEBI" id="CHEBI:15378"/>
        <dbReference type="ChEBI" id="CHEBI:33019"/>
        <dbReference type="ChEBI" id="CHEBI:58053"/>
        <dbReference type="ChEBI" id="CHEBI:61402"/>
        <dbReference type="EC" id="3.6.1.66"/>
    </reaction>
</comment>
<dbReference type="SUPFAM" id="SSF52972">
    <property type="entry name" value="ITPase-like"/>
    <property type="match status" value="1"/>
</dbReference>
<dbReference type="eggNOG" id="COG0127">
    <property type="taxonomic scope" value="Bacteria"/>
</dbReference>
<dbReference type="NCBIfam" id="TIGR00042">
    <property type="entry name" value="RdgB/HAM1 family non-canonical purine NTP pyrophosphatase"/>
    <property type="match status" value="1"/>
</dbReference>
<feature type="binding site" evidence="10">
    <location>
        <position position="49"/>
    </location>
    <ligand>
        <name>Mg(2+)</name>
        <dbReference type="ChEBI" id="CHEBI:18420"/>
    </ligand>
</feature>
<comment type="catalytic activity">
    <reaction evidence="9 10">
        <text>XTP + H2O = XMP + diphosphate + H(+)</text>
        <dbReference type="Rhea" id="RHEA:28610"/>
        <dbReference type="ChEBI" id="CHEBI:15377"/>
        <dbReference type="ChEBI" id="CHEBI:15378"/>
        <dbReference type="ChEBI" id="CHEBI:33019"/>
        <dbReference type="ChEBI" id="CHEBI:57464"/>
        <dbReference type="ChEBI" id="CHEBI:61314"/>
        <dbReference type="EC" id="3.6.1.66"/>
    </reaction>
</comment>
<evidence type="ECO:0000256" key="4">
    <source>
        <dbReference type="ARBA" id="ARBA00022741"/>
    </source>
</evidence>
<dbReference type="GO" id="GO:0009146">
    <property type="term" value="P:purine nucleoside triphosphate catabolic process"/>
    <property type="evidence" value="ECO:0007669"/>
    <property type="project" value="UniProtKB-UniRule"/>
</dbReference>
<dbReference type="CDD" id="cd00515">
    <property type="entry name" value="HAM1"/>
    <property type="match status" value="1"/>
</dbReference>
<dbReference type="FunFam" id="3.90.950.10:FF:000001">
    <property type="entry name" value="dITP/XTP pyrophosphatase"/>
    <property type="match status" value="1"/>
</dbReference>
<name>Q0G5T0_9HYPH</name>
<evidence type="ECO:0000256" key="2">
    <source>
        <dbReference type="ARBA" id="ARBA00011738"/>
    </source>
</evidence>
<dbReference type="GO" id="GO:0036220">
    <property type="term" value="F:ITP diphosphatase activity"/>
    <property type="evidence" value="ECO:0007669"/>
    <property type="project" value="UniProtKB-UniRule"/>
</dbReference>
<dbReference type="HAMAP" id="MF_01405">
    <property type="entry name" value="Non_canon_purine_NTPase"/>
    <property type="match status" value="1"/>
</dbReference>
<keyword evidence="4 10" id="KW-0547">Nucleotide-binding</keyword>
<reference evidence="12 13" key="1">
    <citation type="journal article" date="2010" name="J. Bacteriol.">
        <title>Genome sequence of Fulvimarina pelagi HTCC2506T, a Mn(II)-oxidizing alphaproteobacterium possessing an aerobic anoxygenic photosynthetic gene cluster and Xanthorhodopsin.</title>
        <authorList>
            <person name="Kang I."/>
            <person name="Oh H.M."/>
            <person name="Lim S.I."/>
            <person name="Ferriera S."/>
            <person name="Giovannoni S.J."/>
            <person name="Cho J.C."/>
        </authorList>
    </citation>
    <scope>NUCLEOTIDE SEQUENCE [LARGE SCALE GENOMIC DNA]</scope>
    <source>
        <strain evidence="12 13">HTCC2506</strain>
    </source>
</reference>
<evidence type="ECO:0000256" key="9">
    <source>
        <dbReference type="ARBA" id="ARBA00052017"/>
    </source>
</evidence>
<dbReference type="Gene3D" id="3.90.950.10">
    <property type="match status" value="1"/>
</dbReference>
<feature type="binding site" evidence="10">
    <location>
        <position position="78"/>
    </location>
    <ligand>
        <name>Mg(2+)</name>
        <dbReference type="ChEBI" id="CHEBI:18420"/>
    </ligand>
</feature>
<dbReference type="GO" id="GO:0005829">
    <property type="term" value="C:cytosol"/>
    <property type="evidence" value="ECO:0007669"/>
    <property type="project" value="TreeGrafter"/>
</dbReference>
<dbReference type="RefSeq" id="WP_007066958.1">
    <property type="nucleotide sequence ID" value="NZ_DS022272.1"/>
</dbReference>
<comment type="function">
    <text evidence="10">Pyrophosphatase that catalyzes the hydrolysis of nucleoside triphosphates to their monophosphate derivatives, with a high preference for the non-canonical purine nucleotides XTP (xanthosine triphosphate), dITP (deoxyinosine triphosphate) and ITP. Seems to function as a house-cleaning enzyme that removes non-canonical purine nucleotides from the nucleotide pool, thus preventing their incorporation into DNA/RNA and avoiding chromosomal lesions.</text>
</comment>
<keyword evidence="13" id="KW-1185">Reference proteome</keyword>
<keyword evidence="5 10" id="KW-0378">Hydrolase</keyword>
<dbReference type="InterPro" id="IPR029001">
    <property type="entry name" value="ITPase-like_fam"/>
</dbReference>
<feature type="binding site" evidence="10">
    <location>
        <begin position="164"/>
        <end position="167"/>
    </location>
    <ligand>
        <name>substrate</name>
    </ligand>
</feature>
<dbReference type="PANTHER" id="PTHR11067:SF9">
    <property type="entry name" value="INOSINE TRIPHOSPHATE PYROPHOSPHATASE"/>
    <property type="match status" value="1"/>
</dbReference>
<sequence length="216" mass="23711">MNVPLLKPQDGPLLVASHNRGKIWEIRELMEPFGFEVTSAKEKNLEDPEETGTTYEANAEIKALASHNATGLACLSDDSGLSIEALSGDPGIYSARWAGPDRDFSMAMRNVEEKLQAVGATTPEKRRATFVAVLCLAMPSGETHLYRGEVHGQVVWPPRGDLGFGYDPIFLPDGLDRTFGEMMSLEKHAWKPGQPDALSHRARAFQKFAREALGTD</sequence>
<dbReference type="STRING" id="217511.GCA_001463845_00582"/>
<comment type="cofactor">
    <cofactor evidence="10">
        <name>Mg(2+)</name>
        <dbReference type="ChEBI" id="CHEBI:18420"/>
    </cofactor>
    <text evidence="10">Binds 1 Mg(2+) ion per subunit.</text>
</comment>
<dbReference type="AlphaFoldDB" id="Q0G5T0"/>
<evidence type="ECO:0000256" key="5">
    <source>
        <dbReference type="ARBA" id="ARBA00022801"/>
    </source>
</evidence>
<accession>Q0G5T0</accession>
<evidence type="ECO:0000256" key="6">
    <source>
        <dbReference type="ARBA" id="ARBA00022842"/>
    </source>
</evidence>
<dbReference type="InterPro" id="IPR020922">
    <property type="entry name" value="dITP/XTP_pyrophosphatase"/>
</dbReference>
<dbReference type="PANTHER" id="PTHR11067">
    <property type="entry name" value="INOSINE TRIPHOSPHATE PYROPHOSPHATASE/HAM1 PROTEIN"/>
    <property type="match status" value="1"/>
</dbReference>
<feature type="binding site" evidence="10">
    <location>
        <position position="187"/>
    </location>
    <ligand>
        <name>substrate</name>
    </ligand>
</feature>
<dbReference type="GO" id="GO:0036222">
    <property type="term" value="F:XTP diphosphatase activity"/>
    <property type="evidence" value="ECO:0007669"/>
    <property type="project" value="UniProtKB-UniRule"/>
</dbReference>
<dbReference type="GO" id="GO:0017111">
    <property type="term" value="F:ribonucleoside triphosphate phosphatase activity"/>
    <property type="evidence" value="ECO:0007669"/>
    <property type="project" value="InterPro"/>
</dbReference>
<keyword evidence="6 10" id="KW-0460">Magnesium</keyword>
<feature type="binding site" evidence="10">
    <location>
        <begin position="17"/>
        <end position="22"/>
    </location>
    <ligand>
        <name>substrate</name>
    </ligand>
</feature>
<evidence type="ECO:0000313" key="12">
    <source>
        <dbReference type="EMBL" id="EAU42984.1"/>
    </source>
</evidence>
<dbReference type="EC" id="3.6.1.66" evidence="10"/>
<evidence type="ECO:0000313" key="13">
    <source>
        <dbReference type="Proteomes" id="UP000004310"/>
    </source>
</evidence>
<evidence type="ECO:0000256" key="7">
    <source>
        <dbReference type="ARBA" id="ARBA00023080"/>
    </source>
</evidence>
<comment type="caution">
    <text evidence="12">The sequence shown here is derived from an EMBL/GenBank/DDBJ whole genome shotgun (WGS) entry which is preliminary data.</text>
</comment>
<feature type="binding site" evidence="10">
    <location>
        <position position="79"/>
    </location>
    <ligand>
        <name>substrate</name>
    </ligand>
</feature>
<evidence type="ECO:0000256" key="11">
    <source>
        <dbReference type="RuleBase" id="RU003781"/>
    </source>
</evidence>
<organism evidence="12 13">
    <name type="scientific">Fulvimarina pelagi HTCC2506</name>
    <dbReference type="NCBI Taxonomy" id="314231"/>
    <lineage>
        <taxon>Bacteria</taxon>
        <taxon>Pseudomonadati</taxon>
        <taxon>Pseudomonadota</taxon>
        <taxon>Alphaproteobacteria</taxon>
        <taxon>Hyphomicrobiales</taxon>
        <taxon>Aurantimonadaceae</taxon>
        <taxon>Fulvimarina</taxon>
    </lineage>
</organism>
<dbReference type="EMBL" id="AATP01000001">
    <property type="protein sequence ID" value="EAU42984.1"/>
    <property type="molecule type" value="Genomic_DNA"/>
</dbReference>
<evidence type="ECO:0000256" key="10">
    <source>
        <dbReference type="HAMAP-Rule" id="MF_01405"/>
    </source>
</evidence>
<evidence type="ECO:0000256" key="8">
    <source>
        <dbReference type="ARBA" id="ARBA00051875"/>
    </source>
</evidence>
<feature type="active site" description="Proton acceptor" evidence="10">
    <location>
        <position position="78"/>
    </location>
</feature>
<dbReference type="GO" id="GO:0035870">
    <property type="term" value="F:dITP diphosphatase activity"/>
    <property type="evidence" value="ECO:0007669"/>
    <property type="project" value="UniProtKB-UniRule"/>
</dbReference>